<evidence type="ECO:0000256" key="1">
    <source>
        <dbReference type="SAM" id="SignalP"/>
    </source>
</evidence>
<accession>A0A1I6ELK8</accession>
<keyword evidence="1" id="KW-0732">Signal</keyword>
<dbReference type="RefSeq" id="WP_092082251.1">
    <property type="nucleotide sequence ID" value="NZ_FOYI01000014.1"/>
</dbReference>
<dbReference type="OrthoDB" id="9796962at2"/>
<feature type="chain" id="PRO_5011705418" description="Copper(I)-binding protein" evidence="1">
    <location>
        <begin position="22"/>
        <end position="159"/>
    </location>
</feature>
<reference evidence="2 3" key="1">
    <citation type="submission" date="2016-10" db="EMBL/GenBank/DDBJ databases">
        <authorList>
            <person name="de Groot N.N."/>
        </authorList>
    </citation>
    <scope>NUCLEOTIDE SEQUENCE [LARGE SCALE GENOMIC DNA]</scope>
    <source>
        <strain evidence="3">KMM 9023,NRIC 0796,JCM 17311,KCTC 23692</strain>
    </source>
</reference>
<dbReference type="STRING" id="871652.SAMN04515673_11420"/>
<dbReference type="InterPro" id="IPR036182">
    <property type="entry name" value="PCuAC_sf"/>
</dbReference>
<dbReference type="PANTHER" id="PTHR36302">
    <property type="entry name" value="BLR7088 PROTEIN"/>
    <property type="match status" value="1"/>
</dbReference>
<dbReference type="AlphaFoldDB" id="A0A1I6ELK8"/>
<proteinExistence type="predicted"/>
<dbReference type="Gene3D" id="2.60.40.1890">
    <property type="entry name" value="PCu(A)C copper chaperone"/>
    <property type="match status" value="1"/>
</dbReference>
<evidence type="ECO:0000313" key="2">
    <source>
        <dbReference type="EMBL" id="SFR18527.1"/>
    </source>
</evidence>
<dbReference type="InterPro" id="IPR007410">
    <property type="entry name" value="LpqE-like"/>
</dbReference>
<dbReference type="PANTHER" id="PTHR36302:SF1">
    <property type="entry name" value="COPPER CHAPERONE PCU(A)C"/>
    <property type="match status" value="1"/>
</dbReference>
<sequence>MTRTTLASLAVAALCATPLAADIMVTDAYVRSAMSTAKSAAAFMIIHNTAEAPDRLIAVESDIAARVELHTHISSGDGVMQMREDEDGFDIPADGIHALERGADHVMFMGLSSPMEDGASVPVRLIFEKAGVIDLDLPVRIGNSHDAMDGGDHGAHKNH</sequence>
<evidence type="ECO:0008006" key="4">
    <source>
        <dbReference type="Google" id="ProtNLM"/>
    </source>
</evidence>
<dbReference type="InterPro" id="IPR058248">
    <property type="entry name" value="Lxx211020-like"/>
</dbReference>
<feature type="signal peptide" evidence="1">
    <location>
        <begin position="1"/>
        <end position="21"/>
    </location>
</feature>
<protein>
    <recommendedName>
        <fullName evidence="4">Copper(I)-binding protein</fullName>
    </recommendedName>
</protein>
<keyword evidence="3" id="KW-1185">Reference proteome</keyword>
<gene>
    <name evidence="2" type="ORF">SAMN04515673_11420</name>
</gene>
<dbReference type="SUPFAM" id="SSF110087">
    <property type="entry name" value="DR1885-like metal-binding protein"/>
    <property type="match status" value="1"/>
</dbReference>
<dbReference type="EMBL" id="FOYI01000014">
    <property type="protein sequence ID" value="SFR18527.1"/>
    <property type="molecule type" value="Genomic_DNA"/>
</dbReference>
<evidence type="ECO:0000313" key="3">
    <source>
        <dbReference type="Proteomes" id="UP000199302"/>
    </source>
</evidence>
<dbReference type="Pfam" id="PF04314">
    <property type="entry name" value="PCuAC"/>
    <property type="match status" value="1"/>
</dbReference>
<dbReference type="Proteomes" id="UP000199302">
    <property type="component" value="Unassembled WGS sequence"/>
</dbReference>
<organism evidence="2 3">
    <name type="scientific">Poseidonocella sedimentorum</name>
    <dbReference type="NCBI Taxonomy" id="871652"/>
    <lineage>
        <taxon>Bacteria</taxon>
        <taxon>Pseudomonadati</taxon>
        <taxon>Pseudomonadota</taxon>
        <taxon>Alphaproteobacteria</taxon>
        <taxon>Rhodobacterales</taxon>
        <taxon>Roseobacteraceae</taxon>
        <taxon>Poseidonocella</taxon>
    </lineage>
</organism>
<name>A0A1I6ELK8_9RHOB</name>